<dbReference type="RefSeq" id="WP_346784492.1">
    <property type="nucleotide sequence ID" value="NZ_JBDLBR010000002.1"/>
</dbReference>
<dbReference type="PRINTS" id="PR00133">
    <property type="entry name" value="GLHYDRLASE3"/>
</dbReference>
<dbReference type="InterPro" id="IPR001764">
    <property type="entry name" value="Glyco_hydro_3_N"/>
</dbReference>
<dbReference type="Pfam" id="PF00933">
    <property type="entry name" value="Glyco_hydro_3"/>
    <property type="match status" value="1"/>
</dbReference>
<protein>
    <recommendedName>
        <fullName evidence="3">beta-glucosidase</fullName>
        <ecNumber evidence="3">3.2.1.21</ecNumber>
    </recommendedName>
</protein>
<name>A0ABV0CW01_9SPHN</name>
<dbReference type="PANTHER" id="PTHR30620">
    <property type="entry name" value="PERIPLASMIC BETA-GLUCOSIDASE-RELATED"/>
    <property type="match status" value="1"/>
</dbReference>
<dbReference type="PROSITE" id="PS51257">
    <property type="entry name" value="PROKAR_LIPOPROTEIN"/>
    <property type="match status" value="1"/>
</dbReference>
<evidence type="ECO:0000313" key="9">
    <source>
        <dbReference type="Proteomes" id="UP001484535"/>
    </source>
</evidence>
<keyword evidence="9" id="KW-1185">Reference proteome</keyword>
<comment type="catalytic activity">
    <reaction evidence="1">
        <text>Hydrolysis of terminal, non-reducing beta-D-glucosyl residues with release of beta-D-glucose.</text>
        <dbReference type="EC" id="3.2.1.21"/>
    </reaction>
</comment>
<reference evidence="8 9" key="1">
    <citation type="submission" date="2024-05" db="EMBL/GenBank/DDBJ databases">
        <authorList>
            <person name="Park S."/>
        </authorList>
    </citation>
    <scope>NUCLEOTIDE SEQUENCE [LARGE SCALE GENOMIC DNA]</scope>
    <source>
        <strain evidence="8 9">DGU5</strain>
    </source>
</reference>
<dbReference type="InterPro" id="IPR036962">
    <property type="entry name" value="Glyco_hydro_3_N_sf"/>
</dbReference>
<evidence type="ECO:0000256" key="2">
    <source>
        <dbReference type="ARBA" id="ARBA00005336"/>
    </source>
</evidence>
<proteinExistence type="inferred from homology"/>
<dbReference type="EMBL" id="JBDLBR010000002">
    <property type="protein sequence ID" value="MEN7537043.1"/>
    <property type="molecule type" value="Genomic_DNA"/>
</dbReference>
<dbReference type="EC" id="3.2.1.21" evidence="3"/>
<feature type="domain" description="Glycoside hydrolase family 3 N-terminal" evidence="7">
    <location>
        <begin position="123"/>
        <end position="439"/>
    </location>
</feature>
<comment type="caution">
    <text evidence="8">The sequence shown here is derived from an EMBL/GenBank/DDBJ whole genome shotgun (WGS) entry which is preliminary data.</text>
</comment>
<accession>A0ABV0CW01</accession>
<evidence type="ECO:0000256" key="1">
    <source>
        <dbReference type="ARBA" id="ARBA00000448"/>
    </source>
</evidence>
<dbReference type="Gene3D" id="3.40.50.1700">
    <property type="entry name" value="Glycoside hydrolase family 3 C-terminal domain"/>
    <property type="match status" value="1"/>
</dbReference>
<gene>
    <name evidence="8" type="ORF">ABDJ38_07635</name>
</gene>
<keyword evidence="5 8" id="KW-0378">Hydrolase</keyword>
<evidence type="ECO:0000259" key="7">
    <source>
        <dbReference type="Pfam" id="PF00933"/>
    </source>
</evidence>
<evidence type="ECO:0000256" key="5">
    <source>
        <dbReference type="ARBA" id="ARBA00022801"/>
    </source>
</evidence>
<evidence type="ECO:0000256" key="4">
    <source>
        <dbReference type="ARBA" id="ARBA00022729"/>
    </source>
</evidence>
<keyword evidence="6" id="KW-0326">Glycosidase</keyword>
<evidence type="ECO:0000256" key="3">
    <source>
        <dbReference type="ARBA" id="ARBA00012744"/>
    </source>
</evidence>
<organism evidence="8 9">
    <name type="scientific">Aurantiacibacter flavus</name>
    <dbReference type="NCBI Taxonomy" id="3145232"/>
    <lineage>
        <taxon>Bacteria</taxon>
        <taxon>Pseudomonadati</taxon>
        <taxon>Pseudomonadota</taxon>
        <taxon>Alphaproteobacteria</taxon>
        <taxon>Sphingomonadales</taxon>
        <taxon>Erythrobacteraceae</taxon>
        <taxon>Aurantiacibacter</taxon>
    </lineage>
</organism>
<dbReference type="PANTHER" id="PTHR30620:SF16">
    <property type="entry name" value="LYSOSOMAL BETA GLUCOSIDASE"/>
    <property type="match status" value="1"/>
</dbReference>
<dbReference type="InterPro" id="IPR017853">
    <property type="entry name" value="GH"/>
</dbReference>
<sequence length="654" mass="69714">MGRSALVSTVAMLLASCAKQELPAPELESRVIPIITEGGVTFRDLDRDGALTPYEDWRLAPAERAKDLAARMTLEEKAGLMVVATLPANAPPGEPASGYDIAALTEAMGKARATHFISRLATENRALAEANNAVQEAAEGHRLGVPALIMTDPRHGYTELAGASVAGGQFSQWPNGVALGALDDPDFARSYAELVRDDLRAVGFAMLLGPQIDVASEPRWPRNFDTLGEDPQVSARVGRALVEGLQGGPAGVQPGGVAATIKHFAGYSASSTGFDAHNYYGRMAKLNITEWQQAIIPFTAALEAKPSGVMPAYSIIEELELRGKKLEPVGVAYQKVILTDILRDQLHFDGVILSDWAITADCNERCIEGAPEGEEPSFADISTGWGVQELTRPERFAKALDAGVDQFGGVDDPAPLLEAVRLGLVSEERIDESVRRILTQSFALGLFEDPYVDPARAEAEVGTAEEKARGREAMALSMVTLENDGSLPLKQGAKVLLSGLSDEAVEAAGLVPVSDPAEADFAILRTRSPSEMLHPGYVFGAMHQEGSLAFPEDHEALQFMESLPEGLPLVADVQLDRPAILTPFKPRANVLLASFGASDVALLDVLMGAVSPRGKLPFELPVSMAAVEAQRPGAPADSEAPLYALGYRWQAPSQ</sequence>
<dbReference type="GO" id="GO:0016787">
    <property type="term" value="F:hydrolase activity"/>
    <property type="evidence" value="ECO:0007669"/>
    <property type="project" value="UniProtKB-KW"/>
</dbReference>
<dbReference type="InterPro" id="IPR036881">
    <property type="entry name" value="Glyco_hydro_3_C_sf"/>
</dbReference>
<evidence type="ECO:0000256" key="6">
    <source>
        <dbReference type="ARBA" id="ARBA00023295"/>
    </source>
</evidence>
<dbReference type="InterPro" id="IPR051915">
    <property type="entry name" value="Cellulose_Degrad_GH3"/>
</dbReference>
<dbReference type="Proteomes" id="UP001484535">
    <property type="component" value="Unassembled WGS sequence"/>
</dbReference>
<keyword evidence="4" id="KW-0732">Signal</keyword>
<dbReference type="Gene3D" id="3.20.20.300">
    <property type="entry name" value="Glycoside hydrolase, family 3, N-terminal domain"/>
    <property type="match status" value="1"/>
</dbReference>
<comment type="similarity">
    <text evidence="2">Belongs to the glycosyl hydrolase 3 family.</text>
</comment>
<dbReference type="SUPFAM" id="SSF51445">
    <property type="entry name" value="(Trans)glycosidases"/>
    <property type="match status" value="1"/>
</dbReference>
<evidence type="ECO:0000313" key="8">
    <source>
        <dbReference type="EMBL" id="MEN7537043.1"/>
    </source>
</evidence>
<dbReference type="SUPFAM" id="SSF52279">
    <property type="entry name" value="Beta-D-glucan exohydrolase, C-terminal domain"/>
    <property type="match status" value="1"/>
</dbReference>